<evidence type="ECO:0000313" key="2">
    <source>
        <dbReference type="Proteomes" id="UP000320693"/>
    </source>
</evidence>
<dbReference type="Proteomes" id="UP000320693">
    <property type="component" value="Unassembled WGS sequence"/>
</dbReference>
<name>A0ABQ0RZS1_9PSEU</name>
<evidence type="ECO:0000313" key="1">
    <source>
        <dbReference type="EMBL" id="GEC26151.1"/>
    </source>
</evidence>
<protein>
    <submittedName>
        <fullName evidence="1">Uncharacterized protein</fullName>
    </submittedName>
</protein>
<keyword evidence="2" id="KW-1185">Reference proteome</keyword>
<comment type="caution">
    <text evidence="1">The sequence shown here is derived from an EMBL/GenBank/DDBJ whole genome shotgun (WGS) entry which is preliminary data.</text>
</comment>
<dbReference type="EMBL" id="BJNH01000033">
    <property type="protein sequence ID" value="GEC26151.1"/>
    <property type="molecule type" value="Genomic_DNA"/>
</dbReference>
<sequence length="91" mass="10247">MSGECAVVTVFERWWIWRVRAACVLALARRGGDALVGDACTEASWYADMMHPWDGRGCEPAARVYAWLSILAARGTLAEGRYSLDHRQHQH</sequence>
<organism evidence="1 2">
    <name type="scientific">Pseudonocardia saturnea</name>
    <dbReference type="NCBI Taxonomy" id="33909"/>
    <lineage>
        <taxon>Bacteria</taxon>
        <taxon>Bacillati</taxon>
        <taxon>Actinomycetota</taxon>
        <taxon>Actinomycetes</taxon>
        <taxon>Pseudonocardiales</taxon>
        <taxon>Pseudonocardiaceae</taxon>
        <taxon>Pseudonocardia</taxon>
    </lineage>
</organism>
<proteinExistence type="predicted"/>
<accession>A0ABQ0RZS1</accession>
<reference evidence="1 2" key="1">
    <citation type="submission" date="2019-06" db="EMBL/GenBank/DDBJ databases">
        <title>Whole genome shotgun sequence of Pseudonocardia saturnea NBRC 14499.</title>
        <authorList>
            <person name="Hosoyama A."/>
            <person name="Uohara A."/>
            <person name="Ohji S."/>
            <person name="Ichikawa N."/>
        </authorList>
    </citation>
    <scope>NUCLEOTIDE SEQUENCE [LARGE SCALE GENOMIC DNA]</scope>
    <source>
        <strain evidence="1 2">NBRC 14499</strain>
    </source>
</reference>
<gene>
    <name evidence="1" type="ORF">PSA01_31800</name>
</gene>